<comment type="caution">
    <text evidence="10">The sequence shown here is derived from an EMBL/GenBank/DDBJ whole genome shotgun (WGS) entry which is preliminary data.</text>
</comment>
<dbReference type="GO" id="GO:0008180">
    <property type="term" value="C:COP9 signalosome"/>
    <property type="evidence" value="ECO:0007669"/>
    <property type="project" value="UniProtKB-KW"/>
</dbReference>
<evidence type="ECO:0000256" key="2">
    <source>
        <dbReference type="ARBA" id="ARBA00004496"/>
    </source>
</evidence>
<keyword evidence="12" id="KW-1185">Reference proteome</keyword>
<feature type="region of interest" description="Disordered" evidence="8">
    <location>
        <begin position="410"/>
        <end position="440"/>
    </location>
</feature>
<reference evidence="10" key="1">
    <citation type="submission" date="2023-10" db="EMBL/GenBank/DDBJ databases">
        <title>Genome assemblies of two species of porcelain crab, Petrolisthes cinctipes and Petrolisthes manimaculis (Anomura: Porcellanidae).</title>
        <authorList>
            <person name="Angst P."/>
        </authorList>
    </citation>
    <scope>NUCLEOTIDE SEQUENCE</scope>
    <source>
        <strain evidence="10">PB745_01</strain>
        <tissue evidence="10">Gill</tissue>
    </source>
</reference>
<dbReference type="Proteomes" id="UP001286313">
    <property type="component" value="Unassembled WGS sequence"/>
</dbReference>
<evidence type="ECO:0000313" key="11">
    <source>
        <dbReference type="EMBL" id="KAK3877992.1"/>
    </source>
</evidence>
<dbReference type="PANTHER" id="PTHR10758">
    <property type="entry name" value="26S PROTEASOME NON-ATPASE REGULATORY SUBUNIT 3/COP9 SIGNALOSOME COMPLEX SUBUNIT 3"/>
    <property type="match status" value="1"/>
</dbReference>
<feature type="compositionally biased region" description="Low complexity" evidence="8">
    <location>
        <begin position="421"/>
        <end position="440"/>
    </location>
</feature>
<evidence type="ECO:0000259" key="9">
    <source>
        <dbReference type="PROSITE" id="PS50250"/>
    </source>
</evidence>
<name>A0AAE1EID6_PETCI</name>
<dbReference type="PROSITE" id="PS50250">
    <property type="entry name" value="PCI"/>
    <property type="match status" value="1"/>
</dbReference>
<evidence type="ECO:0000256" key="1">
    <source>
        <dbReference type="ARBA" id="ARBA00004123"/>
    </source>
</evidence>
<gene>
    <name evidence="11" type="ORF">Pcinc_017340</name>
    <name evidence="10" type="ORF">Pcinc_040735</name>
</gene>
<evidence type="ECO:0000256" key="6">
    <source>
        <dbReference type="ARBA" id="ARBA00022790"/>
    </source>
</evidence>
<dbReference type="FunFam" id="1.25.40.570:FF:000008">
    <property type="entry name" value="COP9 signalosome complex subunit 3"/>
    <property type="match status" value="1"/>
</dbReference>
<evidence type="ECO:0000256" key="8">
    <source>
        <dbReference type="SAM" id="MobiDB-lite"/>
    </source>
</evidence>
<comment type="similarity">
    <text evidence="3">Belongs to the CSN3 family.</text>
</comment>
<evidence type="ECO:0000256" key="7">
    <source>
        <dbReference type="ARBA" id="ARBA00023242"/>
    </source>
</evidence>
<dbReference type="PANTHER" id="PTHR10758:SF1">
    <property type="entry name" value="COP9 SIGNALOSOME COMPLEX SUBUNIT 3"/>
    <property type="match status" value="1"/>
</dbReference>
<evidence type="ECO:0000256" key="3">
    <source>
        <dbReference type="ARBA" id="ARBA00007084"/>
    </source>
</evidence>
<dbReference type="AlphaFoldDB" id="A0AAE1EID6"/>
<organism evidence="10 12">
    <name type="scientific">Petrolisthes cinctipes</name>
    <name type="common">Flat porcelain crab</name>
    <dbReference type="NCBI Taxonomy" id="88211"/>
    <lineage>
        <taxon>Eukaryota</taxon>
        <taxon>Metazoa</taxon>
        <taxon>Ecdysozoa</taxon>
        <taxon>Arthropoda</taxon>
        <taxon>Crustacea</taxon>
        <taxon>Multicrustacea</taxon>
        <taxon>Malacostraca</taxon>
        <taxon>Eumalacostraca</taxon>
        <taxon>Eucarida</taxon>
        <taxon>Decapoda</taxon>
        <taxon>Pleocyemata</taxon>
        <taxon>Anomura</taxon>
        <taxon>Galatheoidea</taxon>
        <taxon>Porcellanidae</taxon>
        <taxon>Petrolisthes</taxon>
    </lineage>
</organism>
<dbReference type="SUPFAM" id="SSF46785">
    <property type="entry name" value="Winged helix' DNA-binding domain"/>
    <property type="match status" value="1"/>
</dbReference>
<dbReference type="FunFam" id="1.10.10.10:FF:000354">
    <property type="entry name" value="COP9 signalosome complex subunit 3"/>
    <property type="match status" value="1"/>
</dbReference>
<keyword evidence="5" id="KW-0963">Cytoplasm</keyword>
<evidence type="ECO:0000256" key="4">
    <source>
        <dbReference type="ARBA" id="ARBA00014878"/>
    </source>
</evidence>
<evidence type="ECO:0000313" key="10">
    <source>
        <dbReference type="EMBL" id="KAK3852688.1"/>
    </source>
</evidence>
<sequence>MASALEHFVNNVTSLSSQGNYSEVVKYVSKSTDVLSKNVAHLDTVLATLQPQSHSLGVVAVLCVRLQNTTHTDANIDTLHATVAEFVNVCAEEQIKFAPDMMAELCGSYADLLVAGNCAMRGIEVLSTAIRKTQDSPLHLTSIHAHLLHLCLMSKCFKPALKFMDVDIMDISKERGNYDVKHFLLYYYYGGMIYTATKSYDRAQYFFRVCITTPALAVSHIMLEAFKKYILVSLILEGKIGKIPKYASLVVTRFIKPLSQQYWDLGTAFTTNCPDKVCAVINKNQETFVRDQNMGLVKQCLSALYKKNIQRLTRTFLTLSLADVANRVQLSTPQEAQKYILHMIEDGEIHASINQRDGMVVFLDNPEKYNSPTMMSQLDKEMQLCMEVERRLQTMEEEIVVNPQYVQKVLGPQDDEGPAPSSAQSSSSSSSSTFNIVSSM</sequence>
<dbReference type="Pfam" id="PF22788">
    <property type="entry name" value="COP9_hel_rpt"/>
    <property type="match status" value="1"/>
</dbReference>
<dbReference type="EMBL" id="JAWQEG010007295">
    <property type="protein sequence ID" value="KAK3852688.1"/>
    <property type="molecule type" value="Genomic_DNA"/>
</dbReference>
<dbReference type="Pfam" id="PF01399">
    <property type="entry name" value="PCI"/>
    <property type="match status" value="1"/>
</dbReference>
<dbReference type="InterPro" id="IPR050756">
    <property type="entry name" value="CSN3"/>
</dbReference>
<dbReference type="InterPro" id="IPR000717">
    <property type="entry name" value="PCI_dom"/>
</dbReference>
<evidence type="ECO:0000313" key="12">
    <source>
        <dbReference type="Proteomes" id="UP001286313"/>
    </source>
</evidence>
<protein>
    <recommendedName>
        <fullName evidence="4">COP9 signalosome complex subunit 3</fullName>
    </recommendedName>
</protein>
<comment type="subcellular location">
    <subcellularLocation>
        <location evidence="2">Cytoplasm</location>
    </subcellularLocation>
    <subcellularLocation>
        <location evidence="1">Nucleus</location>
    </subcellularLocation>
</comment>
<dbReference type="SMART" id="SM00088">
    <property type="entry name" value="PINT"/>
    <property type="match status" value="1"/>
</dbReference>
<evidence type="ECO:0000256" key="5">
    <source>
        <dbReference type="ARBA" id="ARBA00022490"/>
    </source>
</evidence>
<accession>A0AAE1EID6</accession>
<keyword evidence="7" id="KW-0539">Nucleus</keyword>
<dbReference type="InterPro" id="IPR036390">
    <property type="entry name" value="WH_DNA-bd_sf"/>
</dbReference>
<dbReference type="GO" id="GO:0005737">
    <property type="term" value="C:cytoplasm"/>
    <property type="evidence" value="ECO:0007669"/>
    <property type="project" value="UniProtKB-SubCell"/>
</dbReference>
<proteinExistence type="inferred from homology"/>
<dbReference type="EMBL" id="JAWQEG010001603">
    <property type="protein sequence ID" value="KAK3877992.1"/>
    <property type="molecule type" value="Genomic_DNA"/>
</dbReference>
<dbReference type="Gene3D" id="1.25.40.570">
    <property type="match status" value="1"/>
</dbReference>
<dbReference type="GO" id="GO:0006511">
    <property type="term" value="P:ubiquitin-dependent protein catabolic process"/>
    <property type="evidence" value="ECO:0007669"/>
    <property type="project" value="TreeGrafter"/>
</dbReference>
<keyword evidence="6" id="KW-0736">Signalosome</keyword>
<dbReference type="InterPro" id="IPR055089">
    <property type="entry name" value="COP9_N"/>
</dbReference>
<feature type="domain" description="PCI" evidence="9">
    <location>
        <begin position="202"/>
        <end position="367"/>
    </location>
</feature>